<proteinExistence type="inferred from homology"/>
<keyword evidence="5" id="KW-1185">Reference proteome</keyword>
<evidence type="ECO:0000313" key="5">
    <source>
        <dbReference type="Proteomes" id="UP000800092"/>
    </source>
</evidence>
<evidence type="ECO:0000256" key="2">
    <source>
        <dbReference type="ARBA" id="ARBA00022679"/>
    </source>
</evidence>
<dbReference type="GO" id="GO:0006099">
    <property type="term" value="P:tricarboxylic acid cycle"/>
    <property type="evidence" value="ECO:0007669"/>
    <property type="project" value="TreeGrafter"/>
</dbReference>
<dbReference type="PRINTS" id="PR00143">
    <property type="entry name" value="CITRTSNTHASE"/>
</dbReference>
<dbReference type="Gene3D" id="1.10.580.10">
    <property type="entry name" value="Citrate Synthase, domain 1"/>
    <property type="match status" value="1"/>
</dbReference>
<dbReference type="OrthoDB" id="435022at2759"/>
<dbReference type="InterPro" id="IPR016142">
    <property type="entry name" value="Citrate_synth-like_lrg_a-sub"/>
</dbReference>
<evidence type="ECO:0000313" key="4">
    <source>
        <dbReference type="EMBL" id="KAF2234674.1"/>
    </source>
</evidence>
<accession>A0A6A6H980</accession>
<comment type="similarity">
    <text evidence="1 3">Belongs to the citrate synthase family.</text>
</comment>
<dbReference type="GO" id="GO:0005975">
    <property type="term" value="P:carbohydrate metabolic process"/>
    <property type="evidence" value="ECO:0007669"/>
    <property type="project" value="TreeGrafter"/>
</dbReference>
<dbReference type="PANTHER" id="PTHR11739">
    <property type="entry name" value="CITRATE SYNTHASE"/>
    <property type="match status" value="1"/>
</dbReference>
<dbReference type="PANTHER" id="PTHR11739:SF4">
    <property type="entry name" value="CITRATE SYNTHASE, PEROXISOMAL"/>
    <property type="match status" value="1"/>
</dbReference>
<dbReference type="GO" id="GO:0005759">
    <property type="term" value="C:mitochondrial matrix"/>
    <property type="evidence" value="ECO:0007669"/>
    <property type="project" value="TreeGrafter"/>
</dbReference>
<dbReference type="AlphaFoldDB" id="A0A6A6H980"/>
<reference evidence="4" key="1">
    <citation type="journal article" date="2020" name="Stud. Mycol.">
        <title>101 Dothideomycetes genomes: a test case for predicting lifestyles and emergence of pathogens.</title>
        <authorList>
            <person name="Haridas S."/>
            <person name="Albert R."/>
            <person name="Binder M."/>
            <person name="Bloem J."/>
            <person name="Labutti K."/>
            <person name="Salamov A."/>
            <person name="Andreopoulos B."/>
            <person name="Baker S."/>
            <person name="Barry K."/>
            <person name="Bills G."/>
            <person name="Bluhm B."/>
            <person name="Cannon C."/>
            <person name="Castanera R."/>
            <person name="Culley D."/>
            <person name="Daum C."/>
            <person name="Ezra D."/>
            <person name="Gonzalez J."/>
            <person name="Henrissat B."/>
            <person name="Kuo A."/>
            <person name="Liang C."/>
            <person name="Lipzen A."/>
            <person name="Lutzoni F."/>
            <person name="Magnuson J."/>
            <person name="Mondo S."/>
            <person name="Nolan M."/>
            <person name="Ohm R."/>
            <person name="Pangilinan J."/>
            <person name="Park H.-J."/>
            <person name="Ramirez L."/>
            <person name="Alfaro M."/>
            <person name="Sun H."/>
            <person name="Tritt A."/>
            <person name="Yoshinaga Y."/>
            <person name="Zwiers L.-H."/>
            <person name="Turgeon B."/>
            <person name="Goodwin S."/>
            <person name="Spatafora J."/>
            <person name="Crous P."/>
            <person name="Grigoriev I."/>
        </authorList>
    </citation>
    <scope>NUCLEOTIDE SEQUENCE</scope>
    <source>
        <strain evidence="4">Tuck. ex Michener</strain>
    </source>
</reference>
<organism evidence="4 5">
    <name type="scientific">Viridothelium virens</name>
    <name type="common">Speckled blister lichen</name>
    <name type="synonym">Trypethelium virens</name>
    <dbReference type="NCBI Taxonomy" id="1048519"/>
    <lineage>
        <taxon>Eukaryota</taxon>
        <taxon>Fungi</taxon>
        <taxon>Dikarya</taxon>
        <taxon>Ascomycota</taxon>
        <taxon>Pezizomycotina</taxon>
        <taxon>Dothideomycetes</taxon>
        <taxon>Dothideomycetes incertae sedis</taxon>
        <taxon>Trypetheliales</taxon>
        <taxon>Trypetheliaceae</taxon>
        <taxon>Viridothelium</taxon>
    </lineage>
</organism>
<keyword evidence="2 3" id="KW-0808">Transferase</keyword>
<protein>
    <recommendedName>
        <fullName evidence="3">Citrate synthase</fullName>
    </recommendedName>
</protein>
<name>A0A6A6H980_VIRVR</name>
<dbReference type="InterPro" id="IPR019810">
    <property type="entry name" value="Citrate_synthase_AS"/>
</dbReference>
<dbReference type="InterPro" id="IPR016143">
    <property type="entry name" value="Citrate_synth-like_sm_a-sub"/>
</dbReference>
<dbReference type="SUPFAM" id="SSF48256">
    <property type="entry name" value="Citrate synthase"/>
    <property type="match status" value="1"/>
</dbReference>
<dbReference type="PROSITE" id="PS00480">
    <property type="entry name" value="CITRATE_SYNTHASE"/>
    <property type="match status" value="1"/>
</dbReference>
<sequence>MSSTSPSKDRKSQNALHVVDKRSGRSYDIPIIHNAIRAKDLEAIKALNGSSASADQAERGLRVYDPGYQNTCVEESEISFINGEKGTLQYRNYSLDELYAQNDFDEVAFLLIWGHLPCFEEKRHFRSELALAMRPPQRVLDVVSSYPRDAPAYTVWFAILAAWATSDPHHIPIAVGKVLSLGDSDHAKGEVARTMGAVAAAFALTYCHCHDRRIGTSQAEKSLIENVVLMMNLGSDQNDNSYAGVVRKLNKIAILYAEHGMSNSTSIFLHSASSLADPLTSFVAAAATMGGPLHVGAIDMAYKSFERIGTPDRVPEMMERVKAGKERLFGYGHRVYKTEDPRAKHYKAILEELSRDPNVRPNGLADVAREVDRMAKEDEYFLSRGLSVNADLYASLVIAALGFEPAILIPLMALGRSSGIMAHWLAAMGRRPKIWRPQDMFVGKNVEGVNKEQNRAIMRSKL</sequence>
<dbReference type="Gene3D" id="1.10.230.10">
    <property type="entry name" value="Cytochrome P450-Terp, domain 2"/>
    <property type="match status" value="1"/>
</dbReference>
<evidence type="ECO:0000256" key="1">
    <source>
        <dbReference type="ARBA" id="ARBA00010566"/>
    </source>
</evidence>
<dbReference type="Pfam" id="PF00285">
    <property type="entry name" value="Citrate_synt"/>
    <property type="match status" value="1"/>
</dbReference>
<dbReference type="GO" id="GO:0046912">
    <property type="term" value="F:acyltransferase activity, acyl groups converted into alkyl on transfer"/>
    <property type="evidence" value="ECO:0007669"/>
    <property type="project" value="InterPro"/>
</dbReference>
<evidence type="ECO:0000256" key="3">
    <source>
        <dbReference type="RuleBase" id="RU000441"/>
    </source>
</evidence>
<dbReference type="Proteomes" id="UP000800092">
    <property type="component" value="Unassembled WGS sequence"/>
</dbReference>
<dbReference type="InterPro" id="IPR036969">
    <property type="entry name" value="Citrate_synthase_sf"/>
</dbReference>
<gene>
    <name evidence="4" type="ORF">EV356DRAFT_532719</name>
</gene>
<dbReference type="EMBL" id="ML991797">
    <property type="protein sequence ID" value="KAF2234674.1"/>
    <property type="molecule type" value="Genomic_DNA"/>
</dbReference>
<dbReference type="InterPro" id="IPR002020">
    <property type="entry name" value="Citrate_synthase"/>
</dbReference>